<keyword evidence="1" id="KW-0732">Signal</keyword>
<keyword evidence="3" id="KW-1185">Reference proteome</keyword>
<feature type="signal peptide" evidence="1">
    <location>
        <begin position="1"/>
        <end position="17"/>
    </location>
</feature>
<reference evidence="2 3" key="1">
    <citation type="submission" date="2023-01" db="EMBL/GenBank/DDBJ databases">
        <title>Analysis of 21 Apiospora genomes using comparative genomics revels a genus with tremendous synthesis potential of carbohydrate active enzymes and secondary metabolites.</title>
        <authorList>
            <person name="Sorensen T."/>
        </authorList>
    </citation>
    <scope>NUCLEOTIDE SEQUENCE [LARGE SCALE GENOMIC DNA]</scope>
    <source>
        <strain evidence="2 3">CBS 114990</strain>
    </source>
</reference>
<evidence type="ECO:0000313" key="2">
    <source>
        <dbReference type="EMBL" id="KAK8094958.1"/>
    </source>
</evidence>
<sequence>MHFSSILVLAAPLAALAATLEAPIPGYRIVPLEWEVEMAPGRTEALNGTIEEVYAQILRINPDFQLAAPAPAAEARGLQPEKRNQVVCGAFSRASRRHIRKGIMYLHEVAGRPANGPGPRACGQDDVSKELESFDKIAFSAMKILQGCASVRARSQA</sequence>
<gene>
    <name evidence="2" type="ORF">PG997_001643</name>
</gene>
<dbReference type="Proteomes" id="UP001433268">
    <property type="component" value="Unassembled WGS sequence"/>
</dbReference>
<feature type="chain" id="PRO_5045915697" evidence="1">
    <location>
        <begin position="18"/>
        <end position="157"/>
    </location>
</feature>
<comment type="caution">
    <text evidence="2">The sequence shown here is derived from an EMBL/GenBank/DDBJ whole genome shotgun (WGS) entry which is preliminary data.</text>
</comment>
<name>A0ABR1XE50_9PEZI</name>
<dbReference type="RefSeq" id="XP_066675731.1">
    <property type="nucleotide sequence ID" value="XM_066805958.1"/>
</dbReference>
<organism evidence="2 3">
    <name type="scientific">Apiospora hydei</name>
    <dbReference type="NCBI Taxonomy" id="1337664"/>
    <lineage>
        <taxon>Eukaryota</taxon>
        <taxon>Fungi</taxon>
        <taxon>Dikarya</taxon>
        <taxon>Ascomycota</taxon>
        <taxon>Pezizomycotina</taxon>
        <taxon>Sordariomycetes</taxon>
        <taxon>Xylariomycetidae</taxon>
        <taxon>Amphisphaeriales</taxon>
        <taxon>Apiosporaceae</taxon>
        <taxon>Apiospora</taxon>
    </lineage>
</organism>
<protein>
    <submittedName>
        <fullName evidence="2">Uncharacterized protein</fullName>
    </submittedName>
</protein>
<accession>A0ABR1XE50</accession>
<dbReference type="GeneID" id="92039018"/>
<proteinExistence type="predicted"/>
<dbReference type="EMBL" id="JAQQWN010000002">
    <property type="protein sequence ID" value="KAK8094958.1"/>
    <property type="molecule type" value="Genomic_DNA"/>
</dbReference>
<evidence type="ECO:0000313" key="3">
    <source>
        <dbReference type="Proteomes" id="UP001433268"/>
    </source>
</evidence>
<evidence type="ECO:0000256" key="1">
    <source>
        <dbReference type="SAM" id="SignalP"/>
    </source>
</evidence>